<protein>
    <submittedName>
        <fullName evidence="1">Uncharacterized protein</fullName>
    </submittedName>
</protein>
<reference evidence="1 2" key="1">
    <citation type="journal article" date="2020" name="Cell">
        <title>Large-Scale Comparative Analyses of Tick Genomes Elucidate Their Genetic Diversity and Vector Capacities.</title>
        <authorList>
            <consortium name="Tick Genome and Microbiome Consortium (TIGMIC)"/>
            <person name="Jia N."/>
            <person name="Wang J."/>
            <person name="Shi W."/>
            <person name="Du L."/>
            <person name="Sun Y."/>
            <person name="Zhan W."/>
            <person name="Jiang J.F."/>
            <person name="Wang Q."/>
            <person name="Zhang B."/>
            <person name="Ji P."/>
            <person name="Bell-Sakyi L."/>
            <person name="Cui X.M."/>
            <person name="Yuan T.T."/>
            <person name="Jiang B.G."/>
            <person name="Yang W.F."/>
            <person name="Lam T.T."/>
            <person name="Chang Q.C."/>
            <person name="Ding S.J."/>
            <person name="Wang X.J."/>
            <person name="Zhu J.G."/>
            <person name="Ruan X.D."/>
            <person name="Zhao L."/>
            <person name="Wei J.T."/>
            <person name="Ye R.Z."/>
            <person name="Que T.C."/>
            <person name="Du C.H."/>
            <person name="Zhou Y.H."/>
            <person name="Cheng J.X."/>
            <person name="Dai P.F."/>
            <person name="Guo W.B."/>
            <person name="Han X.H."/>
            <person name="Huang E.J."/>
            <person name="Li L.F."/>
            <person name="Wei W."/>
            <person name="Gao Y.C."/>
            <person name="Liu J.Z."/>
            <person name="Shao H.Z."/>
            <person name="Wang X."/>
            <person name="Wang C.C."/>
            <person name="Yang T.C."/>
            <person name="Huo Q.B."/>
            <person name="Li W."/>
            <person name="Chen H.Y."/>
            <person name="Chen S.E."/>
            <person name="Zhou L.G."/>
            <person name="Ni X.B."/>
            <person name="Tian J.H."/>
            <person name="Sheng Y."/>
            <person name="Liu T."/>
            <person name="Pan Y.S."/>
            <person name="Xia L.Y."/>
            <person name="Li J."/>
            <person name="Zhao F."/>
            <person name="Cao W.C."/>
        </authorList>
    </citation>
    <scope>NUCLEOTIDE SEQUENCE [LARGE SCALE GENOMIC DNA]</scope>
    <source>
        <strain evidence="1">Iper-2018</strain>
    </source>
</reference>
<accession>A0AC60QEV3</accession>
<evidence type="ECO:0000313" key="2">
    <source>
        <dbReference type="Proteomes" id="UP000805193"/>
    </source>
</evidence>
<keyword evidence="2" id="KW-1185">Reference proteome</keyword>
<proteinExistence type="predicted"/>
<name>A0AC60QEV3_IXOPE</name>
<sequence length="99" mass="11393">MEEEDTMRKVDHIIDDVVDSADRILINLGDEDSERSKMIARNMLACQMTTWGASLSTLYVKVLLLLKSPAGTWLTWRFWFLHRRLETLSLAVLLGLLTN</sequence>
<evidence type="ECO:0000313" key="1">
    <source>
        <dbReference type="EMBL" id="KAG0432360.1"/>
    </source>
</evidence>
<organism evidence="1 2">
    <name type="scientific">Ixodes persulcatus</name>
    <name type="common">Taiga tick</name>
    <dbReference type="NCBI Taxonomy" id="34615"/>
    <lineage>
        <taxon>Eukaryota</taxon>
        <taxon>Metazoa</taxon>
        <taxon>Ecdysozoa</taxon>
        <taxon>Arthropoda</taxon>
        <taxon>Chelicerata</taxon>
        <taxon>Arachnida</taxon>
        <taxon>Acari</taxon>
        <taxon>Parasitiformes</taxon>
        <taxon>Ixodida</taxon>
        <taxon>Ixodoidea</taxon>
        <taxon>Ixodidae</taxon>
        <taxon>Ixodinae</taxon>
        <taxon>Ixodes</taxon>
    </lineage>
</organism>
<gene>
    <name evidence="1" type="ORF">HPB47_020940</name>
</gene>
<feature type="non-terminal residue" evidence="1">
    <location>
        <position position="99"/>
    </location>
</feature>
<dbReference type="EMBL" id="JABSTQ010009160">
    <property type="protein sequence ID" value="KAG0432360.1"/>
    <property type="molecule type" value="Genomic_DNA"/>
</dbReference>
<comment type="caution">
    <text evidence="1">The sequence shown here is derived from an EMBL/GenBank/DDBJ whole genome shotgun (WGS) entry which is preliminary data.</text>
</comment>
<dbReference type="Proteomes" id="UP000805193">
    <property type="component" value="Unassembled WGS sequence"/>
</dbReference>